<gene>
    <name evidence="1" type="ORF">LCGC14_2742260</name>
</gene>
<reference evidence="1" key="1">
    <citation type="journal article" date="2015" name="Nature">
        <title>Complex archaea that bridge the gap between prokaryotes and eukaryotes.</title>
        <authorList>
            <person name="Spang A."/>
            <person name="Saw J.H."/>
            <person name="Jorgensen S.L."/>
            <person name="Zaremba-Niedzwiedzka K."/>
            <person name="Martijn J."/>
            <person name="Lind A.E."/>
            <person name="van Eijk R."/>
            <person name="Schleper C."/>
            <person name="Guy L."/>
            <person name="Ettema T.J."/>
        </authorList>
    </citation>
    <scope>NUCLEOTIDE SEQUENCE</scope>
</reference>
<name>A0A0F8ZRA6_9ZZZZ</name>
<comment type="caution">
    <text evidence="1">The sequence shown here is derived from an EMBL/GenBank/DDBJ whole genome shotgun (WGS) entry which is preliminary data.</text>
</comment>
<dbReference type="EMBL" id="LAZR01049914">
    <property type="protein sequence ID" value="KKK88530.1"/>
    <property type="molecule type" value="Genomic_DNA"/>
</dbReference>
<dbReference type="AlphaFoldDB" id="A0A0F8ZRA6"/>
<evidence type="ECO:0000313" key="1">
    <source>
        <dbReference type="EMBL" id="KKK88530.1"/>
    </source>
</evidence>
<protein>
    <submittedName>
        <fullName evidence="1">Uncharacterized protein</fullName>
    </submittedName>
</protein>
<proteinExistence type="predicted"/>
<sequence length="75" mass="8769">MSPIDFDAWRLIKGFVGAGRRLHRAWVQERAPYHAERTLCGIGPVECERSDWPLDWHFFPRCKNCERENALGESP</sequence>
<organism evidence="1">
    <name type="scientific">marine sediment metagenome</name>
    <dbReference type="NCBI Taxonomy" id="412755"/>
    <lineage>
        <taxon>unclassified sequences</taxon>
        <taxon>metagenomes</taxon>
        <taxon>ecological metagenomes</taxon>
    </lineage>
</organism>
<accession>A0A0F8ZRA6</accession>